<evidence type="ECO:0000313" key="2">
    <source>
        <dbReference type="Proteomes" id="UP000005824"/>
    </source>
</evidence>
<protein>
    <submittedName>
        <fullName evidence="1">Uncharacterized protein</fullName>
    </submittedName>
</protein>
<evidence type="ECO:0000313" key="1">
    <source>
        <dbReference type="EMBL" id="EDY19404.1"/>
    </source>
</evidence>
<dbReference type="EMBL" id="ABVL01000008">
    <property type="protein sequence ID" value="EDY19404.1"/>
    <property type="molecule type" value="Genomic_DNA"/>
</dbReference>
<dbReference type="STRING" id="497964.CfE428DRAFT_3089"/>
<keyword evidence="2" id="KW-1185">Reference proteome</keyword>
<dbReference type="eggNOG" id="COG4627">
    <property type="taxonomic scope" value="Bacteria"/>
</dbReference>
<organism evidence="1 2">
    <name type="scientific">Chthoniobacter flavus Ellin428</name>
    <dbReference type="NCBI Taxonomy" id="497964"/>
    <lineage>
        <taxon>Bacteria</taxon>
        <taxon>Pseudomonadati</taxon>
        <taxon>Verrucomicrobiota</taxon>
        <taxon>Spartobacteria</taxon>
        <taxon>Chthoniobacterales</taxon>
        <taxon>Chthoniobacteraceae</taxon>
        <taxon>Chthoniobacter</taxon>
    </lineage>
</organism>
<dbReference type="InParanoid" id="B4D2G4"/>
<dbReference type="SUPFAM" id="SSF53335">
    <property type="entry name" value="S-adenosyl-L-methionine-dependent methyltransferases"/>
    <property type="match status" value="1"/>
</dbReference>
<accession>B4D2G4</accession>
<dbReference type="Pfam" id="PF13489">
    <property type="entry name" value="Methyltransf_23"/>
    <property type="match status" value="1"/>
</dbReference>
<sequence>MWRSIENLWRTVARLDLRARLRKHLAFRAFRARCHQSTPLQVVIGAGSTEFSGWVSTDLESLDVTLPQSWKRLFRTDSIDRLLAEHIYEHLDEAECRKSFRECFRYLKPGGLLRIAVPDGHRRDSAYVAEVSPPKDGHKMLFTVESLRSLLEEAGFQVTPLEYFDASEQFHHSAWDPADGMIRRSLPFDTQEAFRIGPLHYTSLIMDARKPNRSRPCAE</sequence>
<gene>
    <name evidence="1" type="ORF">CfE428DRAFT_3089</name>
</gene>
<proteinExistence type="predicted"/>
<dbReference type="InterPro" id="IPR029063">
    <property type="entry name" value="SAM-dependent_MTases_sf"/>
</dbReference>
<reference evidence="1 2" key="1">
    <citation type="journal article" date="2011" name="J. Bacteriol.">
        <title>Genome sequence of Chthoniobacter flavus Ellin428, an aerobic heterotrophic soil bacterium.</title>
        <authorList>
            <person name="Kant R."/>
            <person name="van Passel M.W."/>
            <person name="Palva A."/>
            <person name="Lucas S."/>
            <person name="Lapidus A."/>
            <person name="Glavina Del Rio T."/>
            <person name="Dalin E."/>
            <person name="Tice H."/>
            <person name="Bruce D."/>
            <person name="Goodwin L."/>
            <person name="Pitluck S."/>
            <person name="Larimer F.W."/>
            <person name="Land M.L."/>
            <person name="Hauser L."/>
            <person name="Sangwan P."/>
            <person name="de Vos W.M."/>
            <person name="Janssen P.H."/>
            <person name="Smidt H."/>
        </authorList>
    </citation>
    <scope>NUCLEOTIDE SEQUENCE [LARGE SCALE GENOMIC DNA]</scope>
    <source>
        <strain evidence="1 2">Ellin428</strain>
    </source>
</reference>
<comment type="caution">
    <text evidence="1">The sequence shown here is derived from an EMBL/GenBank/DDBJ whole genome shotgun (WGS) entry which is preliminary data.</text>
</comment>
<dbReference type="Proteomes" id="UP000005824">
    <property type="component" value="Unassembled WGS sequence"/>
</dbReference>
<dbReference type="Gene3D" id="3.40.50.150">
    <property type="entry name" value="Vaccinia Virus protein VP39"/>
    <property type="match status" value="1"/>
</dbReference>
<dbReference type="AlphaFoldDB" id="B4D2G4"/>
<name>B4D2G4_9BACT</name>